<dbReference type="PROSITE" id="PS51898">
    <property type="entry name" value="TYR_RECOMBINASE"/>
    <property type="match status" value="1"/>
</dbReference>
<comment type="caution">
    <text evidence="5">The sequence shown here is derived from an EMBL/GenBank/DDBJ whole genome shotgun (WGS) entry which is preliminary data.</text>
</comment>
<dbReference type="Pfam" id="PF00589">
    <property type="entry name" value="Phage_integrase"/>
    <property type="match status" value="1"/>
</dbReference>
<organism evidence="5 6">
    <name type="scientific">Autumnicola lenta</name>
    <dbReference type="NCBI Taxonomy" id="3075593"/>
    <lineage>
        <taxon>Bacteria</taxon>
        <taxon>Pseudomonadati</taxon>
        <taxon>Bacteroidota</taxon>
        <taxon>Flavobacteriia</taxon>
        <taxon>Flavobacteriales</taxon>
        <taxon>Flavobacteriaceae</taxon>
        <taxon>Autumnicola</taxon>
    </lineage>
</organism>
<dbReference type="InterPro" id="IPR050090">
    <property type="entry name" value="Tyrosine_recombinase_XerCD"/>
</dbReference>
<proteinExistence type="inferred from homology"/>
<dbReference type="InterPro" id="IPR011010">
    <property type="entry name" value="DNA_brk_join_enz"/>
</dbReference>
<protein>
    <submittedName>
        <fullName evidence="5">Site-specific integrase</fullName>
    </submittedName>
</protein>
<dbReference type="PANTHER" id="PTHR30349:SF64">
    <property type="entry name" value="PROPHAGE INTEGRASE INTD-RELATED"/>
    <property type="match status" value="1"/>
</dbReference>
<dbReference type="EMBL" id="JAVRHO010000031">
    <property type="protein sequence ID" value="MDT0648166.1"/>
    <property type="molecule type" value="Genomic_DNA"/>
</dbReference>
<dbReference type="Gene3D" id="1.10.150.130">
    <property type="match status" value="1"/>
</dbReference>
<gene>
    <name evidence="5" type="ORF">RM545_15835</name>
</gene>
<dbReference type="CDD" id="cd01185">
    <property type="entry name" value="INTN1_C_like"/>
    <property type="match status" value="1"/>
</dbReference>
<accession>A0ABU3CPF5</accession>
<evidence type="ECO:0000256" key="1">
    <source>
        <dbReference type="ARBA" id="ARBA00008857"/>
    </source>
</evidence>
<dbReference type="RefSeq" id="WP_311496265.1">
    <property type="nucleotide sequence ID" value="NZ_JAVRHO010000031.1"/>
</dbReference>
<dbReference type="Gene3D" id="1.10.443.10">
    <property type="entry name" value="Intergrase catalytic core"/>
    <property type="match status" value="1"/>
</dbReference>
<feature type="domain" description="Tyr recombinase" evidence="4">
    <location>
        <begin position="222"/>
        <end position="396"/>
    </location>
</feature>
<evidence type="ECO:0000256" key="2">
    <source>
        <dbReference type="ARBA" id="ARBA00023125"/>
    </source>
</evidence>
<dbReference type="InterPro" id="IPR013762">
    <property type="entry name" value="Integrase-like_cat_sf"/>
</dbReference>
<dbReference type="InterPro" id="IPR035386">
    <property type="entry name" value="Arm-DNA-bind_5"/>
</dbReference>
<comment type="similarity">
    <text evidence="1">Belongs to the 'phage' integrase family.</text>
</comment>
<dbReference type="Pfam" id="PF17293">
    <property type="entry name" value="Arm-DNA-bind_5"/>
    <property type="match status" value="1"/>
</dbReference>
<name>A0ABU3CPF5_9FLAO</name>
<reference evidence="5 6" key="1">
    <citation type="submission" date="2023-09" db="EMBL/GenBank/DDBJ databases">
        <authorList>
            <person name="Rey-Velasco X."/>
        </authorList>
    </citation>
    <scope>NUCLEOTIDE SEQUENCE [LARGE SCALE GENOMIC DNA]</scope>
    <source>
        <strain evidence="5 6">F260</strain>
    </source>
</reference>
<dbReference type="Pfam" id="PF13102">
    <property type="entry name" value="Phage_int_SAM_5"/>
    <property type="match status" value="1"/>
</dbReference>
<dbReference type="InterPro" id="IPR025269">
    <property type="entry name" value="SAM-like_dom"/>
</dbReference>
<dbReference type="Proteomes" id="UP001245285">
    <property type="component" value="Unassembled WGS sequence"/>
</dbReference>
<keyword evidence="6" id="KW-1185">Reference proteome</keyword>
<keyword evidence="2" id="KW-0238">DNA-binding</keyword>
<evidence type="ECO:0000259" key="4">
    <source>
        <dbReference type="PROSITE" id="PS51898"/>
    </source>
</evidence>
<evidence type="ECO:0000313" key="6">
    <source>
        <dbReference type="Proteomes" id="UP001245285"/>
    </source>
</evidence>
<dbReference type="SUPFAM" id="SSF56349">
    <property type="entry name" value="DNA breaking-rejoining enzymes"/>
    <property type="match status" value="1"/>
</dbReference>
<evidence type="ECO:0000313" key="5">
    <source>
        <dbReference type="EMBL" id="MDT0648166.1"/>
    </source>
</evidence>
<keyword evidence="3" id="KW-0233">DNA recombination</keyword>
<sequence>METKITFSILFWLNVTKSKNDVAPIYARVTVNGRRAEISLKRSCPVDSWDHDAHRIKGRKAEKLTINAYLDRTYSRLLDCQENLQKENKLVTAKAIKSRFLGVDDTCKTLLDILDYHKEHMKDVLKPGTLKNYKTTERYLKDYLKKEVRTSNTYLKDLSYSFVIDFEKHLRRKKDKEGKLQLTNNGVMKHMERFKKLLNLAIKLEWMVKNPFRDYKMKFRKFDRAFLSTLELQKLEETIFNSITLEKTKDIFLFACYTGLSYVDVKQLSRNHLVKGIDGRDWIHCIREKSQTSMKIPLLDKAKTILDKYPNNQESGFLLPIYSNQKTNKYLKDIASQCGIHKKLSFHVARHTFATTVTLSNGVPIETVSKLLGHTKLSTTQIYARVIEQKIGEDMDKLQLKLGGN</sequence>
<evidence type="ECO:0000256" key="3">
    <source>
        <dbReference type="ARBA" id="ARBA00023172"/>
    </source>
</evidence>
<dbReference type="InterPro" id="IPR002104">
    <property type="entry name" value="Integrase_catalytic"/>
</dbReference>
<dbReference type="PANTHER" id="PTHR30349">
    <property type="entry name" value="PHAGE INTEGRASE-RELATED"/>
    <property type="match status" value="1"/>
</dbReference>
<dbReference type="InterPro" id="IPR010998">
    <property type="entry name" value="Integrase_recombinase_N"/>
</dbReference>